<evidence type="ECO:0000313" key="2">
    <source>
        <dbReference type="Proteomes" id="UP001153761"/>
    </source>
</evidence>
<protein>
    <submittedName>
        <fullName evidence="1">Uncharacterized protein</fullName>
    </submittedName>
</protein>
<organism evidence="1 2">
    <name type="scientific">Planktothrix agardhii</name>
    <name type="common">Oscillatoria agardhii</name>
    <dbReference type="NCBI Taxonomy" id="1160"/>
    <lineage>
        <taxon>Bacteria</taxon>
        <taxon>Bacillati</taxon>
        <taxon>Cyanobacteriota</taxon>
        <taxon>Cyanophyceae</taxon>
        <taxon>Oscillatoriophycideae</taxon>
        <taxon>Oscillatoriales</taxon>
        <taxon>Microcoleaceae</taxon>
        <taxon>Planktothrix</taxon>
    </lineage>
</organism>
<dbReference type="EMBL" id="LR882963">
    <property type="protein sequence ID" value="CAD5975283.1"/>
    <property type="molecule type" value="Genomic_DNA"/>
</dbReference>
<gene>
    <name evidence="1" type="ORF">PANO66_04274</name>
</gene>
<evidence type="ECO:0000313" key="1">
    <source>
        <dbReference type="EMBL" id="CAD5975283.1"/>
    </source>
</evidence>
<name>A0AAD1Q4A2_PLAAG</name>
<dbReference type="Proteomes" id="UP001153761">
    <property type="component" value="Chromosome"/>
</dbReference>
<sequence length="29" mass="3289">MLTIPVRLLTVADSEETEETNVQAKDQEK</sequence>
<dbReference type="AlphaFoldDB" id="A0AAD1Q4A2"/>
<proteinExistence type="predicted"/>
<reference evidence="1" key="1">
    <citation type="submission" date="2020-09" db="EMBL/GenBank/DDBJ databases">
        <authorList>
            <person name="Blom J."/>
        </authorList>
    </citation>
    <scope>NUCLEOTIDE SEQUENCE</scope>
    <source>
        <strain evidence="1">No.66</strain>
    </source>
</reference>
<accession>A0AAD1Q4A2</accession>